<gene>
    <name evidence="2" type="ORF">A9D12_14210</name>
</gene>
<keyword evidence="3" id="KW-1185">Reference proteome</keyword>
<protein>
    <submittedName>
        <fullName evidence="2">NAD-dependent dehydratase</fullName>
    </submittedName>
</protein>
<dbReference type="AlphaFoldDB" id="A0A192D741"/>
<dbReference type="GO" id="GO:0042602">
    <property type="term" value="F:riboflavin reductase (NADPH) activity"/>
    <property type="evidence" value="ECO:0007669"/>
    <property type="project" value="TreeGrafter"/>
</dbReference>
<dbReference type="Pfam" id="PF13460">
    <property type="entry name" value="NAD_binding_10"/>
    <property type="match status" value="1"/>
</dbReference>
<dbReference type="Gene3D" id="3.40.50.720">
    <property type="entry name" value="NAD(P)-binding Rossmann-like Domain"/>
    <property type="match status" value="1"/>
</dbReference>
<evidence type="ECO:0000259" key="1">
    <source>
        <dbReference type="Pfam" id="PF13460"/>
    </source>
</evidence>
<reference evidence="2 3" key="1">
    <citation type="submission" date="2016-05" db="EMBL/GenBank/DDBJ databases">
        <title>Compelete Genome Sequence of Bacteriochlorophyll-Synthesizing Bacterium Porphyrobacter neustonensis DSM 9434.</title>
        <authorList>
            <person name="Shi X.-L."/>
            <person name="Wu Y.-H."/>
            <person name="Cheng H."/>
            <person name="Xu L."/>
            <person name="Zhang X.-Q."/>
            <person name="Wang C.-S."/>
            <person name="Xu X.-W."/>
        </authorList>
    </citation>
    <scope>NUCLEOTIDE SEQUENCE [LARGE SCALE GENOMIC DNA]</scope>
    <source>
        <strain evidence="2 3">DSM 9434</strain>
    </source>
</reference>
<dbReference type="InterPro" id="IPR036291">
    <property type="entry name" value="NAD(P)-bd_dom_sf"/>
</dbReference>
<dbReference type="EMBL" id="CP016033">
    <property type="protein sequence ID" value="ANK13925.1"/>
    <property type="molecule type" value="Genomic_DNA"/>
</dbReference>
<feature type="domain" description="NAD(P)-binding" evidence="1">
    <location>
        <begin position="8"/>
        <end position="184"/>
    </location>
</feature>
<dbReference type="OrthoDB" id="7771794at2"/>
<dbReference type="PANTHER" id="PTHR43355:SF2">
    <property type="entry name" value="FLAVIN REDUCTASE (NADPH)"/>
    <property type="match status" value="1"/>
</dbReference>
<dbReference type="GO" id="GO:0004074">
    <property type="term" value="F:biliverdin reductase [NAD(P)H] activity"/>
    <property type="evidence" value="ECO:0007669"/>
    <property type="project" value="TreeGrafter"/>
</dbReference>
<organism evidence="2 3">
    <name type="scientific">Erythrobacter neustonensis</name>
    <dbReference type="NCBI Taxonomy" id="1112"/>
    <lineage>
        <taxon>Bacteria</taxon>
        <taxon>Pseudomonadati</taxon>
        <taxon>Pseudomonadota</taxon>
        <taxon>Alphaproteobacteria</taxon>
        <taxon>Sphingomonadales</taxon>
        <taxon>Erythrobacteraceae</taxon>
        <taxon>Erythrobacter/Porphyrobacter group</taxon>
        <taxon>Erythrobacter</taxon>
    </lineage>
</organism>
<evidence type="ECO:0000313" key="3">
    <source>
        <dbReference type="Proteomes" id="UP000078263"/>
    </source>
</evidence>
<dbReference type="InterPro" id="IPR016040">
    <property type="entry name" value="NAD(P)-bd_dom"/>
</dbReference>
<dbReference type="STRING" id="1112.A9D12_14210"/>
<dbReference type="SUPFAM" id="SSF51735">
    <property type="entry name" value="NAD(P)-binding Rossmann-fold domains"/>
    <property type="match status" value="1"/>
</dbReference>
<evidence type="ECO:0000313" key="2">
    <source>
        <dbReference type="EMBL" id="ANK13925.1"/>
    </source>
</evidence>
<dbReference type="KEGG" id="pns:A9D12_14210"/>
<dbReference type="Proteomes" id="UP000078263">
    <property type="component" value="Chromosome"/>
</dbReference>
<dbReference type="InterPro" id="IPR051606">
    <property type="entry name" value="Polyketide_Oxido-like"/>
</dbReference>
<dbReference type="PANTHER" id="PTHR43355">
    <property type="entry name" value="FLAVIN REDUCTASE (NADPH)"/>
    <property type="match status" value="1"/>
</dbReference>
<accession>A0A192D741</accession>
<dbReference type="RefSeq" id="WP_068353113.1">
    <property type="nucleotide sequence ID" value="NZ_CP016033.1"/>
</dbReference>
<sequence length="199" mass="21286">MTKVLIIGAHGQIARVATRQLLERTDADLTLFLRRAHRLAHLAGNPRIRIIEGDAADPAALATAMAGQDIVYANLSGDMPRQAEAIVSAMGKAGVRRLIFISSMGIYGEVPGQPYRRILDPYRDSAAIVESSGLDTTVIRPAWLTDESTIAYGITRKGEPFVNPGATVSRASVADLIVRLVTEPGFGIGESFGVHHANS</sequence>
<proteinExistence type="predicted"/>
<name>A0A192D741_9SPHN</name>